<evidence type="ECO:0000256" key="1">
    <source>
        <dbReference type="HAMAP-Rule" id="MF_02243"/>
    </source>
</evidence>
<reference evidence="2 3" key="1">
    <citation type="submission" date="2023-10" db="EMBL/GenBank/DDBJ databases">
        <title>Rubellicoccus peritrichatus gen. nov., sp. nov., isolated from an algae of coral reef tank.</title>
        <authorList>
            <person name="Luo J."/>
        </authorList>
    </citation>
    <scope>NUCLEOTIDE SEQUENCE [LARGE SCALE GENOMIC DNA]</scope>
    <source>
        <strain evidence="2 3">CR14</strain>
    </source>
</reference>
<dbReference type="Proteomes" id="UP001304300">
    <property type="component" value="Chromosome"/>
</dbReference>
<feature type="binding site" evidence="1">
    <location>
        <position position="270"/>
    </location>
    <ligand>
        <name>a divalent metal cation</name>
        <dbReference type="ChEBI" id="CHEBI:60240"/>
    </ligand>
</feature>
<organism evidence="2 3">
    <name type="scientific">Rubellicoccus peritrichatus</name>
    <dbReference type="NCBI Taxonomy" id="3080537"/>
    <lineage>
        <taxon>Bacteria</taxon>
        <taxon>Pseudomonadati</taxon>
        <taxon>Verrucomicrobiota</taxon>
        <taxon>Opitutia</taxon>
        <taxon>Puniceicoccales</taxon>
        <taxon>Cerasicoccaceae</taxon>
        <taxon>Rubellicoccus</taxon>
    </lineage>
</organism>
<dbReference type="AlphaFoldDB" id="A0AAQ3QWU4"/>
<sequence>MSFSNPTILGLKKSFGFGDRLGLAGPGHIAALKKSSFAGIISQQSIREMARTQRTPDEVMNAARTAIEACKYDQPWGADADHLKTEEDVKYTADAGFCFFTIDPSEFVVNEADSVDEPALNEGVAALVNGGVFDGPDWEERYLGKEIEINDGFALTFDKESLYRAAVKYARAIAHCEEMSGYIAKHSADRPFEIEVSVDETDSPTSHLEHLFFALELKRRGVTVVSLAPRFIGEFEKGIDYKGDLEAFDASLEKHVAIAKAMGPYKISVHSGSDKFSIYPAIGRICGDLLHVKTAGTSYLEALRVVTRTNPDLFKEIVAYSAGRFTTDKVSYHISVTDADVEGFVANPPSDYEKVFLDEDHGRQLLHVTFGSVLTMGKAASGQLFKEAIMENLEANADLHAEVLEKHLGKHLSLLEQG</sequence>
<dbReference type="GO" id="GO:0016856">
    <property type="term" value="F:racemase and epimerase activity, acting on hydroxy acids and derivatives"/>
    <property type="evidence" value="ECO:0007669"/>
    <property type="project" value="UniProtKB-UniRule"/>
</dbReference>
<feature type="binding site" evidence="1">
    <location>
        <position position="82"/>
    </location>
    <ligand>
        <name>a divalent metal cation</name>
        <dbReference type="ChEBI" id="CHEBI:60240"/>
    </ligand>
</feature>
<dbReference type="EC" id="5.1.2.7" evidence="1"/>
<feature type="binding site" evidence="1">
    <location>
        <position position="237"/>
    </location>
    <ligand>
        <name>a divalent metal cation</name>
        <dbReference type="ChEBI" id="CHEBI:60240"/>
    </ligand>
</feature>
<feature type="active site" description="Proton donor" evidence="1">
    <location>
        <position position="195"/>
    </location>
</feature>
<dbReference type="HAMAP" id="MF_02243">
    <property type="entry name" value="UxaE"/>
    <property type="match status" value="1"/>
</dbReference>
<gene>
    <name evidence="1" type="primary">uxaE</name>
    <name evidence="2" type="ORF">RZN69_08250</name>
</gene>
<comment type="cofactor">
    <cofactor evidence="1">
        <name>a divalent metal cation</name>
        <dbReference type="ChEBI" id="CHEBI:60240"/>
    </cofactor>
</comment>
<dbReference type="InterPro" id="IPR032586">
    <property type="entry name" value="UxaE"/>
</dbReference>
<dbReference type="Pfam" id="PF16257">
    <property type="entry name" value="UxaE"/>
    <property type="match status" value="1"/>
</dbReference>
<evidence type="ECO:0000313" key="2">
    <source>
        <dbReference type="EMBL" id="WOO43083.1"/>
    </source>
</evidence>
<keyword evidence="1" id="KW-0479">Metal-binding</keyword>
<feature type="active site" description="Proton acceptor" evidence="1">
    <location>
        <position position="81"/>
    </location>
</feature>
<comment type="catalytic activity">
    <reaction evidence="1">
        <text>keto-D-tagaturonate = keto-D-fructuronate</text>
        <dbReference type="Rhea" id="RHEA:51656"/>
        <dbReference type="ChEBI" id="CHEBI:17886"/>
        <dbReference type="ChEBI" id="CHEBI:59881"/>
        <dbReference type="EC" id="5.1.2.7"/>
    </reaction>
</comment>
<comment type="similarity">
    <text evidence="1">Belongs to the UxaE family.</text>
</comment>
<comment type="function">
    <text evidence="1">Catalyzes the epimerization of D-tagaturonate (D-TagA) to D-fructuronate (D-FruA).</text>
</comment>
<evidence type="ECO:0000313" key="3">
    <source>
        <dbReference type="Proteomes" id="UP001304300"/>
    </source>
</evidence>
<dbReference type="RefSeq" id="WP_317835621.1">
    <property type="nucleotide sequence ID" value="NZ_CP136920.1"/>
</dbReference>
<proteinExistence type="inferred from homology"/>
<protein>
    <recommendedName>
        <fullName evidence="1">Tagaturonate/fructuronate epimerase</fullName>
        <shortName evidence="1">D-TagA/D-FruA epimerase</shortName>
        <ecNumber evidence="1">5.1.2.7</ecNumber>
    </recommendedName>
</protein>
<dbReference type="GO" id="GO:0046872">
    <property type="term" value="F:metal ion binding"/>
    <property type="evidence" value="ECO:0007669"/>
    <property type="project" value="UniProtKB-UniRule"/>
</dbReference>
<keyword evidence="1" id="KW-0413">Isomerase</keyword>
<dbReference type="KEGG" id="puo:RZN69_08250"/>
<accession>A0AAQ3QWU4</accession>
<keyword evidence="3" id="KW-1185">Reference proteome</keyword>
<dbReference type="EMBL" id="CP136920">
    <property type="protein sequence ID" value="WOO43083.1"/>
    <property type="molecule type" value="Genomic_DNA"/>
</dbReference>
<name>A0AAQ3QWU4_9BACT</name>